<sequence length="126" mass="14391">MKYLLFFRLGLLTILLVAGVSLRATAQTRVYTEDADQPGLGYWTIETDPAHRDYSVVRFYTPEHEKIYEERLDGLCLDPSRGTTACRRTARMLSASIVNVRRERAASMVANGLGMYRKVPRTYALR</sequence>
<dbReference type="AlphaFoldDB" id="A0A4Z0Q6L5"/>
<name>A0A4Z0Q6L5_9BACT</name>
<organism evidence="2 3">
    <name type="scientific">Hymenobacter aquaticus</name>
    <dbReference type="NCBI Taxonomy" id="1867101"/>
    <lineage>
        <taxon>Bacteria</taxon>
        <taxon>Pseudomonadati</taxon>
        <taxon>Bacteroidota</taxon>
        <taxon>Cytophagia</taxon>
        <taxon>Cytophagales</taxon>
        <taxon>Hymenobacteraceae</taxon>
        <taxon>Hymenobacter</taxon>
    </lineage>
</organism>
<evidence type="ECO:0000313" key="2">
    <source>
        <dbReference type="EMBL" id="TGE24783.1"/>
    </source>
</evidence>
<dbReference type="Proteomes" id="UP000297549">
    <property type="component" value="Unassembled WGS sequence"/>
</dbReference>
<proteinExistence type="predicted"/>
<dbReference type="RefSeq" id="WP_135462363.1">
    <property type="nucleotide sequence ID" value="NZ_SRLC01000001.1"/>
</dbReference>
<protein>
    <submittedName>
        <fullName evidence="2">Uncharacterized protein</fullName>
    </submittedName>
</protein>
<feature type="signal peptide" evidence="1">
    <location>
        <begin position="1"/>
        <end position="26"/>
    </location>
</feature>
<evidence type="ECO:0000313" key="3">
    <source>
        <dbReference type="Proteomes" id="UP000297549"/>
    </source>
</evidence>
<keyword evidence="1" id="KW-0732">Signal</keyword>
<evidence type="ECO:0000256" key="1">
    <source>
        <dbReference type="SAM" id="SignalP"/>
    </source>
</evidence>
<comment type="caution">
    <text evidence="2">The sequence shown here is derived from an EMBL/GenBank/DDBJ whole genome shotgun (WGS) entry which is preliminary data.</text>
</comment>
<feature type="chain" id="PRO_5021268069" evidence="1">
    <location>
        <begin position="27"/>
        <end position="126"/>
    </location>
</feature>
<keyword evidence="3" id="KW-1185">Reference proteome</keyword>
<reference evidence="2 3" key="1">
    <citation type="submission" date="2019-04" db="EMBL/GenBank/DDBJ databases">
        <authorList>
            <person name="Feng G."/>
            <person name="Zhang J."/>
            <person name="Zhu H."/>
        </authorList>
    </citation>
    <scope>NUCLEOTIDE SEQUENCE [LARGE SCALE GENOMIC DNA]</scope>
    <source>
        <strain evidence="2 3">JCM 31653</strain>
    </source>
</reference>
<accession>A0A4Z0Q6L5</accession>
<dbReference type="OrthoDB" id="886110at2"/>
<dbReference type="EMBL" id="SRLC01000001">
    <property type="protein sequence ID" value="TGE24783.1"/>
    <property type="molecule type" value="Genomic_DNA"/>
</dbReference>
<gene>
    <name evidence="2" type="ORF">E5K00_06145</name>
</gene>